<dbReference type="PANTHER" id="PTHR33116:SF79">
    <property type="entry name" value="REVERSE TRANSCRIPTASE DOMAIN, ZINC FINGER, CCHC-TYPE-RELATED"/>
    <property type="match status" value="1"/>
</dbReference>
<dbReference type="InterPro" id="IPR026960">
    <property type="entry name" value="RVT-Znf"/>
</dbReference>
<dbReference type="InterPro" id="IPR043502">
    <property type="entry name" value="DNA/RNA_pol_sf"/>
</dbReference>
<dbReference type="InterPro" id="IPR000477">
    <property type="entry name" value="RT_dom"/>
</dbReference>
<reference evidence="4 5" key="1">
    <citation type="journal article" date="2017" name="Nat. Commun.">
        <title>Genome assembly with in vitro proximity ligation data and whole-genome triplication in lettuce.</title>
        <authorList>
            <person name="Reyes-Chin-Wo S."/>
            <person name="Wang Z."/>
            <person name="Yang X."/>
            <person name="Kozik A."/>
            <person name="Arikit S."/>
            <person name="Song C."/>
            <person name="Xia L."/>
            <person name="Froenicke L."/>
            <person name="Lavelle D.O."/>
            <person name="Truco M.J."/>
            <person name="Xia R."/>
            <person name="Zhu S."/>
            <person name="Xu C."/>
            <person name="Xu H."/>
            <person name="Xu X."/>
            <person name="Cox K."/>
            <person name="Korf I."/>
            <person name="Meyers B.C."/>
            <person name="Michelmore R.W."/>
        </authorList>
    </citation>
    <scope>NUCLEOTIDE SEQUENCE [LARGE SCALE GENOMIC DNA]</scope>
    <source>
        <strain evidence="5">cv. Salinas</strain>
        <tissue evidence="4">Seedlings</tissue>
    </source>
</reference>
<dbReference type="Gene3D" id="3.60.10.10">
    <property type="entry name" value="Endonuclease/exonuclease/phosphatase"/>
    <property type="match status" value="1"/>
</dbReference>
<accession>A0A9R1VVB5</accession>
<dbReference type="Proteomes" id="UP000235145">
    <property type="component" value="Unassembled WGS sequence"/>
</dbReference>
<evidence type="ECO:0000313" key="5">
    <source>
        <dbReference type="Proteomes" id="UP000235145"/>
    </source>
</evidence>
<dbReference type="Pfam" id="PF13966">
    <property type="entry name" value="zf-RVT"/>
    <property type="match status" value="1"/>
</dbReference>
<feature type="compositionally biased region" description="Basic residues" evidence="1">
    <location>
        <begin position="433"/>
        <end position="443"/>
    </location>
</feature>
<sequence length="1665" mass="189182">MDGRSFAGGICTDKGGISQRFTLLAFQTGHVNWIYTGFLMHLDKYRTSILGGKKNRRNQNFAFIRYVGVKDIHDMEMKMNGIRCRGVSLIANLAKYQMENPDSGRNISGKSKVSEPKPGIKIERRDSRTFAQAVAGINTDWHVNSPPIPLNAKTAMCEWIKKTLLIGEAHSLDHIANLPDHTFTHENTRYLGGLKLGIKFGSSKEAREFLEDRPRWHEWFKWLKIDIDKEVQYERLAWLRITGVPLRYWDTDNFSRIASRYGKPWHFDRAEVVTEAEDSENGSEEDGISDTWIPVKDNDLEEGEFRSDDEPETQQEKSNRQAMGDNAPAIVGNSIVASVESIGAIPQKDVNLESIKESVVIPHVMNNKLPSKSGEVRLRNDLGEVGMGSAPKDIGLNANLDTSMYSSSDQNNSKASVSISTPLPEKCCSETKSKRRKRRRGSRSPRSGDVSSKVKNPNQKSQIPNSSNGVASLDLNKDPMVSGSYAESRESSSNEILQTVAIGNEIGFQMGTDDPILTEETQLAYSSNIDVVGCWDSTEFDYASVDTNGRSGGLISVWDTSVFQCLHVIKNRHYLVICGKYKNPSENVVMNIVNVYGPQSISEKKMVWHELINIIKGRPGMWVVFGDFNAVRYPSERSNSQFCPYSASDFNSFIYEANLKDYNMGGERFTYMSRSEAKLSKLDRFLTCPNYLQLFPISHVTAHPRELSDHSPITLLSGESDFGPIPFKFFNSWLLKEGFDKVVNDAWNCFRGFGTPDAYLAAKLRFLKAKIKLWRKECDQKEKVEVVAIRDVVKNLEKVAESRLLSADEMKCWSDGIKKIEEWDRLKTLDLKQKARIKWTIDGDENSKFFHGYINSKNRRSLLHGLMINGRWTTGVNEIKEEVYRFFHDKFTDAHLTRPKFCNSNFKAISMMEAIRIEAPFTPEEVKSAVWDCGSDKAPGPDGFTFKFMKRYWDIIKEDVMKFVMHFEETGSLAKGCNSSFITLVPKIKDPLSLNDYRPISLIGCLCKIISKLLSNRLKAVISNLISDVQSAYVDGRCILDGPLIVNEVCSWATKARKKILLFKVDFDKAFDSVNWQYLDSIMTQMGFGNKWRSWIRGYLNSYLASVIINGSPTKEFPVSRGVRQGDPLSPYLFVIAMEGLNVALKTDCDKGIFKGVSTSLRVSKLTFINRKYLELELTQLNLQIGLIFLGCVAGDLPFDYLGVPVGANMNLKKNWKPIIKKFHSKLSLWKAKSISFGGRLTLIQSVLGNLPTYFLSLFRAPACVIEELEKLCRTFLWGGCEDKRKIHWVSWDKVLAAKKDGGLGVGSIQALNIGLLVKWWWRLKNEAQSLWARVITGIHKLANKPMEYLSSKKSVGVWNSISNTKKSLGNLGIEIHDLFGINIKSGNNTLFWYDHWIGDNSLKSKYPNLFELESQKRCRVADRVGSRNHKWKWKVRPATRGLESEVNDLNRDVSNVQLKSGMDQWRCNLSSDGIFSVATVRQLVDKLHTVCSVAPAITWNKLIPIKVICLVWRAAQLRIPIATALERRGIAVSSTLCCSCIGSPECVDHVLINCPFAHKIRSYIWSWCGLTNVQDSIKTISDLIQFASNWGENIKKRQRFIVICYGMLWNLWRFRNKRLFQMEGISVHRGLECIKVMTFYWIKHRGDKEICSWEDWAISPFYDL</sequence>
<evidence type="ECO:0000256" key="1">
    <source>
        <dbReference type="SAM" id="MobiDB-lite"/>
    </source>
</evidence>
<dbReference type="InterPro" id="IPR036691">
    <property type="entry name" value="Endo/exonu/phosph_ase_sf"/>
</dbReference>
<dbReference type="SUPFAM" id="SSF56219">
    <property type="entry name" value="DNase I-like"/>
    <property type="match status" value="1"/>
</dbReference>
<evidence type="ECO:0000313" key="4">
    <source>
        <dbReference type="EMBL" id="KAJ0211602.1"/>
    </source>
</evidence>
<comment type="caution">
    <text evidence="4">The sequence shown here is derived from an EMBL/GenBank/DDBJ whole genome shotgun (WGS) entry which is preliminary data.</text>
</comment>
<feature type="compositionally biased region" description="Basic and acidic residues" evidence="1">
    <location>
        <begin position="303"/>
        <end position="319"/>
    </location>
</feature>
<feature type="domain" description="Reverse transcriptase" evidence="2">
    <location>
        <begin position="994"/>
        <end position="1148"/>
    </location>
</feature>
<evidence type="ECO:0000259" key="3">
    <source>
        <dbReference type="Pfam" id="PF13966"/>
    </source>
</evidence>
<gene>
    <name evidence="4" type="ORF">LSAT_V11C400208310</name>
</gene>
<feature type="region of interest" description="Disordered" evidence="1">
    <location>
        <begin position="405"/>
        <end position="492"/>
    </location>
</feature>
<feature type="region of interest" description="Disordered" evidence="1">
    <location>
        <begin position="274"/>
        <end position="327"/>
    </location>
</feature>
<evidence type="ECO:0008006" key="6">
    <source>
        <dbReference type="Google" id="ProtNLM"/>
    </source>
</evidence>
<organism evidence="4 5">
    <name type="scientific">Lactuca sativa</name>
    <name type="common">Garden lettuce</name>
    <dbReference type="NCBI Taxonomy" id="4236"/>
    <lineage>
        <taxon>Eukaryota</taxon>
        <taxon>Viridiplantae</taxon>
        <taxon>Streptophyta</taxon>
        <taxon>Embryophyta</taxon>
        <taxon>Tracheophyta</taxon>
        <taxon>Spermatophyta</taxon>
        <taxon>Magnoliopsida</taxon>
        <taxon>eudicotyledons</taxon>
        <taxon>Gunneridae</taxon>
        <taxon>Pentapetalae</taxon>
        <taxon>asterids</taxon>
        <taxon>campanulids</taxon>
        <taxon>Asterales</taxon>
        <taxon>Asteraceae</taxon>
        <taxon>Cichorioideae</taxon>
        <taxon>Cichorieae</taxon>
        <taxon>Lactucinae</taxon>
        <taxon>Lactuca</taxon>
    </lineage>
</organism>
<dbReference type="CDD" id="cd01650">
    <property type="entry name" value="RT_nLTR_like"/>
    <property type="match status" value="1"/>
</dbReference>
<feature type="compositionally biased region" description="Polar residues" evidence="1">
    <location>
        <begin position="454"/>
        <end position="470"/>
    </location>
</feature>
<protein>
    <recommendedName>
        <fullName evidence="6">Reverse transcriptase domain-containing protein</fullName>
    </recommendedName>
</protein>
<feature type="compositionally biased region" description="Low complexity" evidence="1">
    <location>
        <begin position="444"/>
        <end position="453"/>
    </location>
</feature>
<dbReference type="EMBL" id="NBSK02000004">
    <property type="protein sequence ID" value="KAJ0211602.1"/>
    <property type="molecule type" value="Genomic_DNA"/>
</dbReference>
<proteinExistence type="predicted"/>
<feature type="compositionally biased region" description="Polar residues" evidence="1">
    <location>
        <begin position="405"/>
        <end position="421"/>
    </location>
</feature>
<evidence type="ECO:0000259" key="2">
    <source>
        <dbReference type="Pfam" id="PF00078"/>
    </source>
</evidence>
<dbReference type="Pfam" id="PF00078">
    <property type="entry name" value="RVT_1"/>
    <property type="match status" value="1"/>
</dbReference>
<dbReference type="SUPFAM" id="SSF56672">
    <property type="entry name" value="DNA/RNA polymerases"/>
    <property type="match status" value="1"/>
</dbReference>
<feature type="domain" description="Reverse transcriptase zinc-binding" evidence="3">
    <location>
        <begin position="1497"/>
        <end position="1560"/>
    </location>
</feature>
<dbReference type="PANTHER" id="PTHR33116">
    <property type="entry name" value="REVERSE TRANSCRIPTASE ZINC-BINDING DOMAIN-CONTAINING PROTEIN-RELATED-RELATED"/>
    <property type="match status" value="1"/>
</dbReference>
<keyword evidence="5" id="KW-1185">Reference proteome</keyword>
<feature type="compositionally biased region" description="Acidic residues" evidence="1">
    <location>
        <begin position="274"/>
        <end position="288"/>
    </location>
</feature>
<name>A0A9R1VVB5_LACSA</name>